<dbReference type="InterPro" id="IPR002734">
    <property type="entry name" value="RibDG_C"/>
</dbReference>
<dbReference type="GO" id="GO:0009231">
    <property type="term" value="P:riboflavin biosynthetic process"/>
    <property type="evidence" value="ECO:0007669"/>
    <property type="project" value="InterPro"/>
</dbReference>
<dbReference type="SUPFAM" id="SSF53597">
    <property type="entry name" value="Dihydrofolate reductase-like"/>
    <property type="match status" value="1"/>
</dbReference>
<sequence length="292" mass="32164">MTHENTTNYVLETIPEERRVPLEGLYLNQNLRGLAEKLGSPVIANYVTDLDDIIATRGESGDFEVAKELKNPNDWRLFQELTAQADVIITGAGYLNRFAKLGEAAENVLTQFDEGGAFEELGEWRLQKGYKSRNPDIAVVSRSLDFSIPESLVKSGREIIIFTTDVSASSDAAIKLKAQGATIVAAGTDGVDGKIMIDHLGSAGNKVIKMTTGPRVLDILLKAGVLYRLYITRVNRNITYDDPSEVIRVLLSGGRVSELPGFTLTQRYIDENIVTADGFQTSQEFLVYNKSK</sequence>
<dbReference type="AlphaFoldDB" id="A0A0G0KYE5"/>
<name>A0A0G0KYE5_9BACT</name>
<proteinExistence type="predicted"/>
<evidence type="ECO:0000313" key="3">
    <source>
        <dbReference type="Proteomes" id="UP000034081"/>
    </source>
</evidence>
<dbReference type="STRING" id="1618570.UT08_C0015G0014"/>
<reference evidence="2 3" key="1">
    <citation type="journal article" date="2015" name="Nature">
        <title>rRNA introns, odd ribosomes, and small enigmatic genomes across a large radiation of phyla.</title>
        <authorList>
            <person name="Brown C.T."/>
            <person name="Hug L.A."/>
            <person name="Thomas B.C."/>
            <person name="Sharon I."/>
            <person name="Castelle C.J."/>
            <person name="Singh A."/>
            <person name="Wilkins M.J."/>
            <person name="Williams K.H."/>
            <person name="Banfield J.F."/>
        </authorList>
    </citation>
    <scope>NUCLEOTIDE SEQUENCE [LARGE SCALE GENOMIC DNA]</scope>
</reference>
<dbReference type="Proteomes" id="UP000034081">
    <property type="component" value="Unassembled WGS sequence"/>
</dbReference>
<accession>A0A0G0KYE5</accession>
<feature type="domain" description="Bacterial bifunctional deaminase-reductase C-terminal" evidence="1">
    <location>
        <begin position="42"/>
        <end position="231"/>
    </location>
</feature>
<dbReference type="GO" id="GO:0008703">
    <property type="term" value="F:5-amino-6-(5-phosphoribosylamino)uracil reductase activity"/>
    <property type="evidence" value="ECO:0007669"/>
    <property type="project" value="InterPro"/>
</dbReference>
<comment type="caution">
    <text evidence="2">The sequence shown here is derived from an EMBL/GenBank/DDBJ whole genome shotgun (WGS) entry which is preliminary data.</text>
</comment>
<gene>
    <name evidence="2" type="ORF">UT08_C0015G0014</name>
</gene>
<evidence type="ECO:0000313" key="2">
    <source>
        <dbReference type="EMBL" id="KKQ84678.1"/>
    </source>
</evidence>
<dbReference type="InterPro" id="IPR024072">
    <property type="entry name" value="DHFR-like_dom_sf"/>
</dbReference>
<dbReference type="Gene3D" id="3.40.430.10">
    <property type="entry name" value="Dihydrofolate Reductase, subunit A"/>
    <property type="match status" value="1"/>
</dbReference>
<organism evidence="2 3">
    <name type="scientific">Candidatus Woesebacteria bacterium GW2011_GWB1_38_8</name>
    <dbReference type="NCBI Taxonomy" id="1618570"/>
    <lineage>
        <taxon>Bacteria</taxon>
        <taxon>Candidatus Woeseibacteriota</taxon>
    </lineage>
</organism>
<dbReference type="EMBL" id="LBVL01000015">
    <property type="protein sequence ID" value="KKQ84678.1"/>
    <property type="molecule type" value="Genomic_DNA"/>
</dbReference>
<dbReference type="Pfam" id="PF01872">
    <property type="entry name" value="RibD_C"/>
    <property type="match status" value="1"/>
</dbReference>
<evidence type="ECO:0000259" key="1">
    <source>
        <dbReference type="Pfam" id="PF01872"/>
    </source>
</evidence>
<protein>
    <submittedName>
        <fullName evidence="2">Pyrimidine reductase, riboflavin biosynthesis, RibD</fullName>
    </submittedName>
</protein>